<name>A0A7U2HVC0_PHANO</name>
<dbReference type="VEuPathDB" id="FungiDB:JI435_019110"/>
<gene>
    <name evidence="1" type="ORF">JI435_019110</name>
</gene>
<keyword evidence="2" id="KW-1185">Reference proteome</keyword>
<proteinExistence type="predicted"/>
<protein>
    <submittedName>
        <fullName evidence="1">Uncharacterized protein</fullName>
    </submittedName>
</protein>
<dbReference type="Proteomes" id="UP000663193">
    <property type="component" value="Chromosome 2"/>
</dbReference>
<evidence type="ECO:0000313" key="1">
    <source>
        <dbReference type="EMBL" id="QRC91694.1"/>
    </source>
</evidence>
<dbReference type="AlphaFoldDB" id="A0A7U2HVC0"/>
<evidence type="ECO:0000313" key="2">
    <source>
        <dbReference type="Proteomes" id="UP000663193"/>
    </source>
</evidence>
<organism evidence="1 2">
    <name type="scientific">Phaeosphaeria nodorum (strain SN15 / ATCC MYA-4574 / FGSC 10173)</name>
    <name type="common">Glume blotch fungus</name>
    <name type="synonym">Parastagonospora nodorum</name>
    <dbReference type="NCBI Taxonomy" id="321614"/>
    <lineage>
        <taxon>Eukaryota</taxon>
        <taxon>Fungi</taxon>
        <taxon>Dikarya</taxon>
        <taxon>Ascomycota</taxon>
        <taxon>Pezizomycotina</taxon>
        <taxon>Dothideomycetes</taxon>
        <taxon>Pleosporomycetidae</taxon>
        <taxon>Pleosporales</taxon>
        <taxon>Pleosporineae</taxon>
        <taxon>Phaeosphaeriaceae</taxon>
        <taxon>Parastagonospora</taxon>
    </lineage>
</organism>
<dbReference type="EMBL" id="CP069024">
    <property type="protein sequence ID" value="QRC91694.1"/>
    <property type="molecule type" value="Genomic_DNA"/>
</dbReference>
<accession>A0A7U2HVC0</accession>
<reference evidence="2" key="1">
    <citation type="journal article" date="2021" name="BMC Genomics">
        <title>Chromosome-level genome assembly and manually-curated proteome of model necrotroph Parastagonospora nodorum Sn15 reveals a genome-wide trove of candidate effector homologs, and redundancy of virulence-related functions within an accessory chromosome.</title>
        <authorList>
            <person name="Bertazzoni S."/>
            <person name="Jones D.A.B."/>
            <person name="Phan H.T."/>
            <person name="Tan K.-C."/>
            <person name="Hane J.K."/>
        </authorList>
    </citation>
    <scope>NUCLEOTIDE SEQUENCE [LARGE SCALE GENOMIC DNA]</scope>
    <source>
        <strain evidence="2">SN15 / ATCC MYA-4574 / FGSC 10173)</strain>
    </source>
</reference>
<sequence length="60" mass="6347">MPLRNIGGAALVSSAIDSALLCIRDWGIVDCGQHRQQMPVLEVLIASHRLSVHANLGSVG</sequence>